<accession>A0AAE9CHE0</accession>
<evidence type="ECO:0000313" key="2">
    <source>
        <dbReference type="Proteomes" id="UP000827412"/>
    </source>
</evidence>
<reference evidence="1 2" key="1">
    <citation type="submission" date="2021-10" db="EMBL/GenBank/DDBJ databases">
        <authorList>
            <person name="Huang C."/>
        </authorList>
    </citation>
    <scope>NUCLEOTIDE SEQUENCE [LARGE SCALE GENOMIC DNA]</scope>
</reference>
<dbReference type="EMBL" id="OK539913">
    <property type="protein sequence ID" value="UHS65464.1"/>
    <property type="molecule type" value="Genomic_DNA"/>
</dbReference>
<evidence type="ECO:0000313" key="1">
    <source>
        <dbReference type="EMBL" id="UHS65464.1"/>
    </source>
</evidence>
<protein>
    <submittedName>
        <fullName evidence="1">Uncharacterized protein</fullName>
    </submittedName>
</protein>
<proteinExistence type="predicted"/>
<sequence>MTLSEIESQLKVSGYTQEQIDELNIISMPNRFVKAFGLEVVRMAHILVVDGLLIKDRTGALKGKRIDITEML</sequence>
<organism evidence="1 2">
    <name type="scientific">Citrobacter phage vB_CbrM_HP1</name>
    <dbReference type="NCBI Taxonomy" id="2876111"/>
    <lineage>
        <taxon>Viruses</taxon>
        <taxon>Duplodnaviria</taxon>
        <taxon>Heunggongvirae</taxon>
        <taxon>Uroviricota</taxon>
        <taxon>Caudoviricetes</taxon>
        <taxon>Andersonviridae</taxon>
        <taxon>Ounavirinae</taxon>
        <taxon>Mooglevirus</taxon>
        <taxon>Mooglevirus HP1</taxon>
    </lineage>
</organism>
<name>A0AAE9CHE0_9CAUD</name>
<gene>
    <name evidence="1" type="ORF">HP1_72</name>
</gene>
<dbReference type="Proteomes" id="UP000827412">
    <property type="component" value="Segment"/>
</dbReference>
<keyword evidence="2" id="KW-1185">Reference proteome</keyword>